<proteinExistence type="predicted"/>
<name>A0A418WBG7_9PROT</name>
<dbReference type="InterPro" id="IPR007213">
    <property type="entry name" value="Ppm1/Ppm2/Tcmp"/>
</dbReference>
<evidence type="ECO:0000313" key="3">
    <source>
        <dbReference type="EMBL" id="RJF87387.1"/>
    </source>
</evidence>
<evidence type="ECO:0000256" key="2">
    <source>
        <dbReference type="ARBA" id="ARBA00022679"/>
    </source>
</evidence>
<sequence length="268" mass="28893">MDSSSISFTAHYTAQTWQEHGLSLPQLKTGAGEAMYRAMAPAERAGRVLLGTNLHAMLVERHTTMDRLLGEILDGAPATQVLEIACGLSARGYRFSQSHPGIRYVEADLPRMAATKSALLAKVEGLSPEHKVVPIDILAAEGQHSLEAVLAAAFDRGRPIAVITEGLMNYFQLPVADGFWRRLVAALKHFPAGTYLTETYPVPDRALMRLVARAGAAGLRVISRSGAAIHFATDADAVAHLRRAGFGDVQSHRPNGRSLVRIIVARTA</sequence>
<dbReference type="SUPFAM" id="SSF53335">
    <property type="entry name" value="S-adenosyl-L-methionine-dependent methyltransferases"/>
    <property type="match status" value="1"/>
</dbReference>
<dbReference type="Pfam" id="PF04072">
    <property type="entry name" value="LCM"/>
    <property type="match status" value="1"/>
</dbReference>
<dbReference type="PANTHER" id="PTHR43619:SF2">
    <property type="entry name" value="S-ADENOSYL-L-METHIONINE-DEPENDENT METHYLTRANSFERASES SUPERFAMILY PROTEIN"/>
    <property type="match status" value="1"/>
</dbReference>
<keyword evidence="1 3" id="KW-0489">Methyltransferase</keyword>
<organism evidence="3 4">
    <name type="scientific">Oleomonas cavernae</name>
    <dbReference type="NCBI Taxonomy" id="2320859"/>
    <lineage>
        <taxon>Bacteria</taxon>
        <taxon>Pseudomonadati</taxon>
        <taxon>Pseudomonadota</taxon>
        <taxon>Alphaproteobacteria</taxon>
        <taxon>Acetobacterales</taxon>
        <taxon>Acetobacteraceae</taxon>
        <taxon>Oleomonas</taxon>
    </lineage>
</organism>
<keyword evidence="4" id="KW-1185">Reference proteome</keyword>
<evidence type="ECO:0000256" key="1">
    <source>
        <dbReference type="ARBA" id="ARBA00022603"/>
    </source>
</evidence>
<dbReference type="RefSeq" id="WP_119778029.1">
    <property type="nucleotide sequence ID" value="NZ_QYUK01000011.1"/>
</dbReference>
<accession>A0A418WBG7</accession>
<dbReference type="PANTHER" id="PTHR43619">
    <property type="entry name" value="S-ADENOSYL-L-METHIONINE-DEPENDENT METHYLTRANSFERASE YKTD-RELATED"/>
    <property type="match status" value="1"/>
</dbReference>
<dbReference type="GO" id="GO:0008168">
    <property type="term" value="F:methyltransferase activity"/>
    <property type="evidence" value="ECO:0007669"/>
    <property type="project" value="UniProtKB-KW"/>
</dbReference>
<dbReference type="AlphaFoldDB" id="A0A418WBG7"/>
<gene>
    <name evidence="3" type="ORF">D3874_10440</name>
</gene>
<dbReference type="Proteomes" id="UP000284605">
    <property type="component" value="Unassembled WGS sequence"/>
</dbReference>
<dbReference type="InterPro" id="IPR029063">
    <property type="entry name" value="SAM-dependent_MTases_sf"/>
</dbReference>
<dbReference type="GO" id="GO:0032259">
    <property type="term" value="P:methylation"/>
    <property type="evidence" value="ECO:0007669"/>
    <property type="project" value="UniProtKB-KW"/>
</dbReference>
<dbReference type="OrthoDB" id="7063113at2"/>
<protein>
    <submittedName>
        <fullName evidence="3">Class I SAM-dependent methyltransferase</fullName>
    </submittedName>
</protein>
<comment type="caution">
    <text evidence="3">The sequence shown here is derived from an EMBL/GenBank/DDBJ whole genome shotgun (WGS) entry which is preliminary data.</text>
</comment>
<dbReference type="Gene3D" id="3.40.50.150">
    <property type="entry name" value="Vaccinia Virus protein VP39"/>
    <property type="match status" value="1"/>
</dbReference>
<keyword evidence="2 3" id="KW-0808">Transferase</keyword>
<evidence type="ECO:0000313" key="4">
    <source>
        <dbReference type="Proteomes" id="UP000284605"/>
    </source>
</evidence>
<dbReference type="EMBL" id="QYUK01000011">
    <property type="protein sequence ID" value="RJF87387.1"/>
    <property type="molecule type" value="Genomic_DNA"/>
</dbReference>
<reference evidence="3 4" key="1">
    <citation type="submission" date="2018-09" db="EMBL/GenBank/DDBJ databases">
        <authorList>
            <person name="Zhu H."/>
        </authorList>
    </citation>
    <scope>NUCLEOTIDE SEQUENCE [LARGE SCALE GENOMIC DNA]</scope>
    <source>
        <strain evidence="3 4">K1W22B-8</strain>
    </source>
</reference>